<evidence type="ECO:0000313" key="2">
    <source>
        <dbReference type="Proteomes" id="UP000293637"/>
    </source>
</evidence>
<dbReference type="Gene3D" id="3.90.850.10">
    <property type="entry name" value="Fumarylacetoacetase-like, C-terminal domain"/>
    <property type="match status" value="1"/>
</dbReference>
<accession>A0A4Q9WAQ4</accession>
<dbReference type="Proteomes" id="UP000293637">
    <property type="component" value="Unassembled WGS sequence"/>
</dbReference>
<dbReference type="SUPFAM" id="SSF56529">
    <property type="entry name" value="FAH"/>
    <property type="match status" value="1"/>
</dbReference>
<organism evidence="1 2">
    <name type="scientific">Staphylococcus lugdunensis</name>
    <dbReference type="NCBI Taxonomy" id="28035"/>
    <lineage>
        <taxon>Bacteria</taxon>
        <taxon>Bacillati</taxon>
        <taxon>Bacillota</taxon>
        <taxon>Bacilli</taxon>
        <taxon>Bacillales</taxon>
        <taxon>Staphylococcaceae</taxon>
        <taxon>Staphylococcus</taxon>
    </lineage>
</organism>
<comment type="caution">
    <text evidence="1">The sequence shown here is derived from an EMBL/GenBank/DDBJ whole genome shotgun (WGS) entry which is preliminary data.</text>
</comment>
<sequence>MTQANQHVSSALFNAFKTHQPIEFISKSYSLNESEAYHTQDDLIKQLQSYEGSKVAGYKVSMTSAATQAIANTNEPAYGTILSSKVVKGGDTISLSKLFSPLLEPEILFKLTADLPKDADNLTILSNVKVAAGIEIPDARYIDWFPNFTLADLISDDTATGLIVVGKFVDPLDYDAFANIPLSLVKDGKEIATGLSNEVLGNPIESVKWLNNKLQSQDKQLKKDQIISSETFISPLTLEEGNYTASYGEVGSVDITVTN</sequence>
<protein>
    <submittedName>
        <fullName evidence="1">2-keto-4-pentenoate hydratase</fullName>
    </submittedName>
</protein>
<dbReference type="InterPro" id="IPR050772">
    <property type="entry name" value="Hydratase-Decarb/MhpD_sf"/>
</dbReference>
<dbReference type="PANTHER" id="PTHR30143">
    <property type="entry name" value="ACID HYDRATASE"/>
    <property type="match status" value="1"/>
</dbReference>
<dbReference type="AlphaFoldDB" id="A0A4Q9WAQ4"/>
<dbReference type="EMBL" id="SCHB01000003">
    <property type="protein sequence ID" value="TBW72351.1"/>
    <property type="molecule type" value="Genomic_DNA"/>
</dbReference>
<dbReference type="GO" id="GO:0005737">
    <property type="term" value="C:cytoplasm"/>
    <property type="evidence" value="ECO:0007669"/>
    <property type="project" value="TreeGrafter"/>
</dbReference>
<reference evidence="1 2" key="1">
    <citation type="journal article" date="2019" name="Sci. Transl. Med.">
        <title>Quorum sensing between bacterial species on the skin protects against epidermal injury in atopic dermatitis.</title>
        <authorList>
            <person name="Williams M.R."/>
        </authorList>
    </citation>
    <scope>NUCLEOTIDE SEQUENCE [LARGE SCALE GENOMIC DNA]</scope>
    <source>
        <strain evidence="1 2">E7</strain>
    </source>
</reference>
<proteinExistence type="predicted"/>
<dbReference type="InterPro" id="IPR036663">
    <property type="entry name" value="Fumarylacetoacetase_C_sf"/>
</dbReference>
<dbReference type="PANTHER" id="PTHR30143:SF0">
    <property type="entry name" value="2-KETO-4-PENTENOATE HYDRATASE"/>
    <property type="match status" value="1"/>
</dbReference>
<dbReference type="GeneID" id="58090675"/>
<gene>
    <name evidence="1" type="ORF">EQ812_05065</name>
</gene>
<dbReference type="GO" id="GO:0008684">
    <property type="term" value="F:2-oxopent-4-enoate hydratase activity"/>
    <property type="evidence" value="ECO:0007669"/>
    <property type="project" value="TreeGrafter"/>
</dbReference>
<evidence type="ECO:0000313" key="1">
    <source>
        <dbReference type="EMBL" id="TBW72351.1"/>
    </source>
</evidence>
<name>A0A4Q9WAQ4_STALU</name>
<dbReference type="RefSeq" id="WP_002492158.1">
    <property type="nucleotide sequence ID" value="NZ_AP021848.1"/>
</dbReference>